<dbReference type="Pfam" id="PF04134">
    <property type="entry name" value="DCC1-like"/>
    <property type="match status" value="1"/>
</dbReference>
<dbReference type="PANTHER" id="PTHR33639">
    <property type="entry name" value="THIOL-DISULFIDE OXIDOREDUCTASE DCC"/>
    <property type="match status" value="1"/>
</dbReference>
<dbReference type="InterPro" id="IPR007263">
    <property type="entry name" value="DCC1-like"/>
</dbReference>
<dbReference type="EMBL" id="AKWZ02000009">
    <property type="protein sequence ID" value="EPG74680.1"/>
    <property type="molecule type" value="Genomic_DNA"/>
</dbReference>
<sequence>MVFASLQSATAQSFLTPAESAELLGRGASIVFYTKGKIFRKSRAILEILLLVGFPWNLGYAGIAIPAFIRDWFYDFVAKRRYRWFGKSDSCRVITPELKERFLN</sequence>
<dbReference type="InterPro" id="IPR052927">
    <property type="entry name" value="DCC_oxidoreductase"/>
</dbReference>
<dbReference type="PANTHER" id="PTHR33639:SF2">
    <property type="entry name" value="DUF393 DOMAIN-CONTAINING PROTEIN"/>
    <property type="match status" value="1"/>
</dbReference>
<feature type="transmembrane region" description="Helical" evidence="1">
    <location>
        <begin position="44"/>
        <end position="69"/>
    </location>
</feature>
<comment type="caution">
    <text evidence="2">The sequence shown here is derived from an EMBL/GenBank/DDBJ whole genome shotgun (WGS) entry which is preliminary data.</text>
</comment>
<dbReference type="GO" id="GO:0015035">
    <property type="term" value="F:protein-disulfide reductase activity"/>
    <property type="evidence" value="ECO:0007669"/>
    <property type="project" value="InterPro"/>
</dbReference>
<evidence type="ECO:0000313" key="3">
    <source>
        <dbReference type="Proteomes" id="UP000014540"/>
    </source>
</evidence>
<protein>
    <submittedName>
        <fullName evidence="2">PF04134 family protein</fullName>
    </submittedName>
</protein>
<keyword evidence="1" id="KW-0472">Membrane</keyword>
<keyword evidence="1" id="KW-0812">Transmembrane</keyword>
<evidence type="ECO:0000313" key="2">
    <source>
        <dbReference type="EMBL" id="EPG74680.1"/>
    </source>
</evidence>
<gene>
    <name evidence="2" type="ORF">LEP1GSC058_1686</name>
</gene>
<evidence type="ECO:0000256" key="1">
    <source>
        <dbReference type="SAM" id="Phobius"/>
    </source>
</evidence>
<name>S3VDW2_9LEPT</name>
<organism evidence="2 3">
    <name type="scientific">Leptospira fainei serovar Hurstbridge str. BUT 6</name>
    <dbReference type="NCBI Taxonomy" id="1193011"/>
    <lineage>
        <taxon>Bacteria</taxon>
        <taxon>Pseudomonadati</taxon>
        <taxon>Spirochaetota</taxon>
        <taxon>Spirochaetia</taxon>
        <taxon>Leptospirales</taxon>
        <taxon>Leptospiraceae</taxon>
        <taxon>Leptospira</taxon>
    </lineage>
</organism>
<reference evidence="2" key="1">
    <citation type="submission" date="2013-04" db="EMBL/GenBank/DDBJ databases">
        <authorList>
            <person name="Harkins D.M."/>
            <person name="Durkin A.S."/>
            <person name="Selengut J.D."/>
            <person name="Sanka R."/>
            <person name="DePew J."/>
            <person name="Purushe J."/>
            <person name="Ahmed A."/>
            <person name="van der Linden H."/>
            <person name="Goris M.G.A."/>
            <person name="Hartskeerl R.A."/>
            <person name="Vinetz J.M."/>
            <person name="Sutton G.G."/>
            <person name="Nelson W.C."/>
            <person name="Fouts D.E."/>
        </authorList>
    </citation>
    <scope>NUCLEOTIDE SEQUENCE [LARGE SCALE GENOMIC DNA]</scope>
    <source>
        <strain evidence="2">BUT 6</strain>
    </source>
</reference>
<keyword evidence="1" id="KW-1133">Transmembrane helix</keyword>
<dbReference type="STRING" id="1193011.LEP1GSC058_1686"/>
<accession>S3VDW2</accession>
<keyword evidence="3" id="KW-1185">Reference proteome</keyword>
<dbReference type="AlphaFoldDB" id="S3VDW2"/>
<proteinExistence type="predicted"/>
<dbReference type="Proteomes" id="UP000014540">
    <property type="component" value="Unassembled WGS sequence"/>
</dbReference>